<sequence length="117" mass="13619">MLFLLLLLLRFKTRRNQQLCRNQIPRCKQRDKLAALQSSGVFDPRGSRQISMQAWLLGSLLAGIKKIMTFCFHFNTYFHWIHLFILPSLRKFSVLPYPPPAGKTGLILPYFPALLFP</sequence>
<gene>
    <name evidence="1" type="ORF">DXC51_19350</name>
</gene>
<evidence type="ECO:0000313" key="1">
    <source>
        <dbReference type="EMBL" id="RGE57520.1"/>
    </source>
</evidence>
<organism evidence="1 2">
    <name type="scientific">Eisenbergiella massiliensis</name>
    <dbReference type="NCBI Taxonomy" id="1720294"/>
    <lineage>
        <taxon>Bacteria</taxon>
        <taxon>Bacillati</taxon>
        <taxon>Bacillota</taxon>
        <taxon>Clostridia</taxon>
        <taxon>Lachnospirales</taxon>
        <taxon>Lachnospiraceae</taxon>
        <taxon>Eisenbergiella</taxon>
    </lineage>
</organism>
<keyword evidence="2" id="KW-1185">Reference proteome</keyword>
<protein>
    <submittedName>
        <fullName evidence="1">Uncharacterized protein</fullName>
    </submittedName>
</protein>
<reference evidence="1 2" key="1">
    <citation type="submission" date="2018-08" db="EMBL/GenBank/DDBJ databases">
        <title>A genome reference for cultivated species of the human gut microbiota.</title>
        <authorList>
            <person name="Zou Y."/>
            <person name="Xue W."/>
            <person name="Luo G."/>
        </authorList>
    </citation>
    <scope>NUCLEOTIDE SEQUENCE [LARGE SCALE GENOMIC DNA]</scope>
    <source>
        <strain evidence="1 2">TF05-5AC</strain>
    </source>
</reference>
<accession>A0A3E3I038</accession>
<dbReference type="AlphaFoldDB" id="A0A3E3I038"/>
<evidence type="ECO:0000313" key="2">
    <source>
        <dbReference type="Proteomes" id="UP000260812"/>
    </source>
</evidence>
<dbReference type="EMBL" id="QVLV01000015">
    <property type="protein sequence ID" value="RGE57520.1"/>
    <property type="molecule type" value="Genomic_DNA"/>
</dbReference>
<comment type="caution">
    <text evidence="1">The sequence shown here is derived from an EMBL/GenBank/DDBJ whole genome shotgun (WGS) entry which is preliminary data.</text>
</comment>
<dbReference type="Proteomes" id="UP000260812">
    <property type="component" value="Unassembled WGS sequence"/>
</dbReference>
<proteinExistence type="predicted"/>
<name>A0A3E3I038_9FIRM</name>